<dbReference type="EMBL" id="AEJB01000420">
    <property type="protein sequence ID" value="ELP64928.1"/>
    <property type="molecule type" value="Genomic_DNA"/>
</dbReference>
<organism evidence="2 3">
    <name type="scientific">Streptomyces turgidiscabies (strain Car8)</name>
    <dbReference type="NCBI Taxonomy" id="698760"/>
    <lineage>
        <taxon>Bacteria</taxon>
        <taxon>Bacillati</taxon>
        <taxon>Actinomycetota</taxon>
        <taxon>Actinomycetes</taxon>
        <taxon>Kitasatosporales</taxon>
        <taxon>Streptomycetaceae</taxon>
        <taxon>Streptomyces</taxon>
    </lineage>
</organism>
<keyword evidence="3" id="KW-1185">Reference proteome</keyword>
<reference evidence="2 3" key="1">
    <citation type="journal article" date="2011" name="Plasmid">
        <title>Streptomyces turgidiscabies Car8 contains a modular pathogenicity island that shares virulence genes with other actinobacterial plant pathogens.</title>
        <authorList>
            <person name="Huguet-Tapia J.C."/>
            <person name="Badger J.H."/>
            <person name="Loria R."/>
            <person name="Pettis G.S."/>
        </authorList>
    </citation>
    <scope>NUCLEOTIDE SEQUENCE [LARGE SCALE GENOMIC DNA]</scope>
    <source>
        <strain evidence="2 3">Car8</strain>
    </source>
</reference>
<evidence type="ECO:0000313" key="3">
    <source>
        <dbReference type="Proteomes" id="UP000010931"/>
    </source>
</evidence>
<gene>
    <name evidence="2" type="ORF">STRTUCAR8_01257</name>
</gene>
<proteinExistence type="predicted"/>
<dbReference type="AlphaFoldDB" id="L7EZR4"/>
<dbReference type="RefSeq" id="WP_006380055.1">
    <property type="nucleotide sequence ID" value="NZ_AEJB01000420.1"/>
</dbReference>
<sequence>MSGRPESERSDWTDLDLLTREEAHGRLLTEIAETDVHLAGLGDGDGDEAERELLQRRLHALHEAAEDLTDRTDRTGRTDLASHTDLTDRTDDSKN</sequence>
<feature type="region of interest" description="Disordered" evidence="1">
    <location>
        <begin position="65"/>
        <end position="95"/>
    </location>
</feature>
<accession>L7EZR4</accession>
<dbReference type="GeneID" id="97401933"/>
<dbReference type="PATRIC" id="fig|698760.3.peg.6255"/>
<dbReference type="Proteomes" id="UP000010931">
    <property type="component" value="Unassembled WGS sequence"/>
</dbReference>
<protein>
    <submittedName>
        <fullName evidence="2">Uncharacterized protein</fullName>
    </submittedName>
</protein>
<evidence type="ECO:0000313" key="2">
    <source>
        <dbReference type="EMBL" id="ELP64928.1"/>
    </source>
</evidence>
<dbReference type="STRING" id="85558.T45_02966"/>
<evidence type="ECO:0000256" key="1">
    <source>
        <dbReference type="SAM" id="MobiDB-lite"/>
    </source>
</evidence>
<name>L7EZR4_STRT8</name>
<comment type="caution">
    <text evidence="2">The sequence shown here is derived from an EMBL/GenBank/DDBJ whole genome shotgun (WGS) entry which is preliminary data.</text>
</comment>